<dbReference type="Proteomes" id="UP001597116">
    <property type="component" value="Unassembled WGS sequence"/>
</dbReference>
<dbReference type="Pfam" id="PF13229">
    <property type="entry name" value="Beta_helix"/>
    <property type="match status" value="1"/>
</dbReference>
<dbReference type="InterPro" id="IPR039448">
    <property type="entry name" value="Beta_helix"/>
</dbReference>
<evidence type="ECO:0000313" key="3">
    <source>
        <dbReference type="Proteomes" id="UP001597116"/>
    </source>
</evidence>
<protein>
    <submittedName>
        <fullName evidence="2">Right-handed parallel beta-helix repeat-containing protein</fullName>
    </submittedName>
</protein>
<dbReference type="InterPro" id="IPR012334">
    <property type="entry name" value="Pectin_lyas_fold"/>
</dbReference>
<name>A0ABW3QDW4_9BACT</name>
<accession>A0ABW3QDW4</accession>
<dbReference type="SUPFAM" id="SSF51126">
    <property type="entry name" value="Pectin lyase-like"/>
    <property type="match status" value="1"/>
</dbReference>
<gene>
    <name evidence="2" type="ORF">ACFQ4C_01550</name>
</gene>
<reference evidence="3" key="1">
    <citation type="journal article" date="2019" name="Int. J. Syst. Evol. Microbiol.">
        <title>The Global Catalogue of Microorganisms (GCM) 10K type strain sequencing project: providing services to taxonomists for standard genome sequencing and annotation.</title>
        <authorList>
            <consortium name="The Broad Institute Genomics Platform"/>
            <consortium name="The Broad Institute Genome Sequencing Center for Infectious Disease"/>
            <person name="Wu L."/>
            <person name="Ma J."/>
        </authorList>
    </citation>
    <scope>NUCLEOTIDE SEQUENCE [LARGE SCALE GENOMIC DNA]</scope>
    <source>
        <strain evidence="3">CCUG 55608</strain>
    </source>
</reference>
<sequence length="844" mass="91862">MAKDKMMKNSWITFLILLGSLVGIEAKSRLLTSTVINQLQLIPKKNQQEDVATIIGPSTTAYADLTISNALYIFHHTESAVPGDYIALQGHFPADAEVGLRVIDQKNYILLRPIQQGDGIFQTRIPPDLRLGQYELFVKSATLRSEAKYVNKPVPECFNSPQVYSGASMVIKGRDLMMPGSDLTPIIRFVQQGNGSVSYATYEPNGSYGFKLNIKAPKGLVAGKKYRVFVNNGLGESQVNDVLTAIAPATDYYQLEVGFHANFTAAIVNNVYDLTTDNRLKTRIRAGDAKTNYRDVIQAAIDQANADGGGVVKLPKGTYQCTGTSGTGLTMKSNVILEGAGQDATTLEYNGFSSRFLFSQASSSTIGLANIGLINRDAADETAIKSAAGILNNDVLFIKNVRWNIGVGDRVFVRGSKKVIIQNLKATQTKVGLGGPLRVSGCLYATVRDSEFSLAQAVQFVNADRYFIENNKFIRNNGIPIDQGTPTTMHIVTNEFMSNSLVAGNSFLVDNGSIARIAGRDPNGHRTKVRNNDGESIICEGGGPKPPFLYKGDVTNATATTLTDTDQRFEAINDSPYVSIIRGKGMGQVRKITSVTGTTLTLEKAWDVTPDQTSVYTTFCFGLQNVVYYNNKFENQQRGITLYKAALCRISLVNNTLINSGAIDLQPTQNIRNSGKTLQFIPVYDVDIIGNKGSSVSDPYKGCSMGLQLVQNKIPLTWGTGCIGLRMKGNTLRQQIPNQLVVVDDDYYPSFNAYMTYFRKTSTGKNPDSYFKENGVPLILGTIIQDCTVYNAEKPVSLGTGTYYTLIAGIKKINSAANTVFEKIPVPVPGTPAPSGSQYTITLP</sequence>
<evidence type="ECO:0000259" key="1">
    <source>
        <dbReference type="Pfam" id="PF13229"/>
    </source>
</evidence>
<organism evidence="2 3">
    <name type="scientific">Larkinella insperata</name>
    <dbReference type="NCBI Taxonomy" id="332158"/>
    <lineage>
        <taxon>Bacteria</taxon>
        <taxon>Pseudomonadati</taxon>
        <taxon>Bacteroidota</taxon>
        <taxon>Cytophagia</taxon>
        <taxon>Cytophagales</taxon>
        <taxon>Spirosomataceae</taxon>
        <taxon>Larkinella</taxon>
    </lineage>
</organism>
<comment type="caution">
    <text evidence="2">The sequence shown here is derived from an EMBL/GenBank/DDBJ whole genome shotgun (WGS) entry which is preliminary data.</text>
</comment>
<dbReference type="RefSeq" id="WP_265990448.1">
    <property type="nucleotide sequence ID" value="NZ_CP110973.1"/>
</dbReference>
<keyword evidence="3" id="KW-1185">Reference proteome</keyword>
<feature type="domain" description="Right handed beta helix" evidence="1">
    <location>
        <begin position="392"/>
        <end position="542"/>
    </location>
</feature>
<dbReference type="EMBL" id="JBHTLP010000001">
    <property type="protein sequence ID" value="MFD1139769.1"/>
    <property type="molecule type" value="Genomic_DNA"/>
</dbReference>
<dbReference type="Gene3D" id="2.160.20.10">
    <property type="entry name" value="Single-stranded right-handed beta-helix, Pectin lyase-like"/>
    <property type="match status" value="1"/>
</dbReference>
<dbReference type="InterPro" id="IPR011050">
    <property type="entry name" value="Pectin_lyase_fold/virulence"/>
</dbReference>
<proteinExistence type="predicted"/>
<evidence type="ECO:0000313" key="2">
    <source>
        <dbReference type="EMBL" id="MFD1139769.1"/>
    </source>
</evidence>